<keyword evidence="1" id="KW-1133">Transmembrane helix</keyword>
<feature type="transmembrane region" description="Helical" evidence="1">
    <location>
        <begin position="31"/>
        <end position="56"/>
    </location>
</feature>
<reference evidence="3" key="1">
    <citation type="journal article" date="2020" name="bioRxiv">
        <title>A rank-normalized archaeal taxonomy based on genome phylogeny resolves widespread incomplete and uneven classifications.</title>
        <authorList>
            <person name="Rinke C."/>
            <person name="Chuvochina M."/>
            <person name="Mussig A.J."/>
            <person name="Chaumeil P.-A."/>
            <person name="Waite D.W."/>
            <person name="Whitman W.B."/>
            <person name="Parks D.H."/>
            <person name="Hugenholtz P."/>
        </authorList>
    </citation>
    <scope>NUCLEOTIDE SEQUENCE [LARGE SCALE GENOMIC DNA]</scope>
</reference>
<proteinExistence type="predicted"/>
<evidence type="ECO:0000313" key="2">
    <source>
        <dbReference type="EMBL" id="HIH08958.1"/>
    </source>
</evidence>
<feature type="transmembrane region" description="Helical" evidence="1">
    <location>
        <begin position="7"/>
        <end position="25"/>
    </location>
</feature>
<protein>
    <submittedName>
        <fullName evidence="2">Uncharacterized protein</fullName>
    </submittedName>
</protein>
<gene>
    <name evidence="2" type="ORF">HA237_06375</name>
</gene>
<sequence length="73" mass="7523">MGLAKNILDGIVIAVAASILFFILISSGTGIIKAGAISTGGLFMLLFFCIFAVNIVRMETKSNNNSVSGGKKG</sequence>
<keyword evidence="1" id="KW-0472">Membrane</keyword>
<name>A0A7J4ITX4_9ARCH</name>
<evidence type="ECO:0000256" key="1">
    <source>
        <dbReference type="SAM" id="Phobius"/>
    </source>
</evidence>
<comment type="caution">
    <text evidence="2">The sequence shown here is derived from an EMBL/GenBank/DDBJ whole genome shotgun (WGS) entry which is preliminary data.</text>
</comment>
<evidence type="ECO:0000313" key="3">
    <source>
        <dbReference type="Proteomes" id="UP000577419"/>
    </source>
</evidence>
<keyword evidence="1" id="KW-0812">Transmembrane</keyword>
<accession>A0A7J4ITX4</accession>
<dbReference type="Proteomes" id="UP000577419">
    <property type="component" value="Unassembled WGS sequence"/>
</dbReference>
<organism evidence="2 3">
    <name type="scientific">Candidatus Iainarchaeum sp</name>
    <dbReference type="NCBI Taxonomy" id="3101447"/>
    <lineage>
        <taxon>Archaea</taxon>
        <taxon>Candidatus Iainarchaeota</taxon>
        <taxon>Candidatus Iainarchaeia</taxon>
        <taxon>Candidatus Iainarchaeales</taxon>
        <taxon>Candidatus Iainarchaeaceae</taxon>
        <taxon>Candidatus Iainarchaeum</taxon>
    </lineage>
</organism>
<dbReference type="AlphaFoldDB" id="A0A7J4ITX4"/>
<dbReference type="EMBL" id="DUFG01000032">
    <property type="protein sequence ID" value="HIH08958.1"/>
    <property type="molecule type" value="Genomic_DNA"/>
</dbReference>